<accession>A0ABX7Y254</accession>
<feature type="chain" id="PRO_5047388308" description="Carboxypeptidase regulatory-like domain-containing protein" evidence="2">
    <location>
        <begin position="21"/>
        <end position="137"/>
    </location>
</feature>
<evidence type="ECO:0000313" key="4">
    <source>
        <dbReference type="Proteomes" id="UP000678513"/>
    </source>
</evidence>
<dbReference type="SUPFAM" id="SSF49464">
    <property type="entry name" value="Carboxypeptidase regulatory domain-like"/>
    <property type="match status" value="1"/>
</dbReference>
<dbReference type="EMBL" id="CP072384">
    <property type="protein sequence ID" value="QUC07056.1"/>
    <property type="molecule type" value="Genomic_DNA"/>
</dbReference>
<evidence type="ECO:0000256" key="1">
    <source>
        <dbReference type="SAM" id="MobiDB-lite"/>
    </source>
</evidence>
<evidence type="ECO:0000313" key="3">
    <source>
        <dbReference type="EMBL" id="QUC07056.1"/>
    </source>
</evidence>
<gene>
    <name evidence="3" type="ORF">J5A65_08785</name>
</gene>
<dbReference type="PROSITE" id="PS51257">
    <property type="entry name" value="PROKAR_LIPOPROTEIN"/>
    <property type="match status" value="1"/>
</dbReference>
<dbReference type="Proteomes" id="UP000678513">
    <property type="component" value="Chromosome"/>
</dbReference>
<sequence>MRAKALVAGLLLGYCLLGMAGCSREAVPAKEPEPVEASPVSDTNSPLPTGPRTAASLVGTVVDETGAAVEHCMITIAGDSRELAIMTNSSGNFEAWLRYGTQQLTITCDPQVYQVAEATVEVPQADRFEQTFTVHKL</sequence>
<protein>
    <recommendedName>
        <fullName evidence="5">Carboxypeptidase regulatory-like domain-containing protein</fullName>
    </recommendedName>
</protein>
<proteinExistence type="predicted"/>
<feature type="signal peptide" evidence="2">
    <location>
        <begin position="1"/>
        <end position="20"/>
    </location>
</feature>
<organism evidence="3 4">
    <name type="scientific">Arachnia rubra</name>
    <dbReference type="NCBI Taxonomy" id="1547448"/>
    <lineage>
        <taxon>Bacteria</taxon>
        <taxon>Bacillati</taxon>
        <taxon>Actinomycetota</taxon>
        <taxon>Actinomycetes</taxon>
        <taxon>Propionibacteriales</taxon>
        <taxon>Propionibacteriaceae</taxon>
        <taxon>Arachnia</taxon>
    </lineage>
</organism>
<keyword evidence="2" id="KW-0732">Signal</keyword>
<dbReference type="Gene3D" id="2.60.40.1120">
    <property type="entry name" value="Carboxypeptidase-like, regulatory domain"/>
    <property type="match status" value="1"/>
</dbReference>
<feature type="region of interest" description="Disordered" evidence="1">
    <location>
        <begin position="30"/>
        <end position="52"/>
    </location>
</feature>
<dbReference type="RefSeq" id="WP_212321213.1">
    <property type="nucleotide sequence ID" value="NZ_AP024463.1"/>
</dbReference>
<keyword evidence="4" id="KW-1185">Reference proteome</keyword>
<evidence type="ECO:0000256" key="2">
    <source>
        <dbReference type="SAM" id="SignalP"/>
    </source>
</evidence>
<reference evidence="3 4" key="1">
    <citation type="submission" date="2021-03" db="EMBL/GenBank/DDBJ databases">
        <title>Human Oral Microbial Genomes.</title>
        <authorList>
            <person name="Johnston C.D."/>
            <person name="Chen T."/>
            <person name="Dewhirst F.E."/>
        </authorList>
    </citation>
    <scope>NUCLEOTIDE SEQUENCE [LARGE SCALE GENOMIC DNA]</scope>
    <source>
        <strain evidence="3 4">DSMZ 100122</strain>
    </source>
</reference>
<evidence type="ECO:0008006" key="5">
    <source>
        <dbReference type="Google" id="ProtNLM"/>
    </source>
</evidence>
<dbReference type="InterPro" id="IPR008969">
    <property type="entry name" value="CarboxyPept-like_regulatory"/>
</dbReference>
<name>A0ABX7Y254_9ACTN</name>